<dbReference type="Pfam" id="PF03473">
    <property type="entry name" value="MOSC"/>
    <property type="match status" value="1"/>
</dbReference>
<feature type="domain" description="MOSC" evidence="1">
    <location>
        <begin position="79"/>
        <end position="240"/>
    </location>
</feature>
<dbReference type="PROSITE" id="PS51340">
    <property type="entry name" value="MOSC"/>
    <property type="match status" value="1"/>
</dbReference>
<gene>
    <name evidence="2" type="ORF">FHX42_001798</name>
</gene>
<dbReference type="GO" id="GO:0030170">
    <property type="term" value="F:pyridoxal phosphate binding"/>
    <property type="evidence" value="ECO:0007669"/>
    <property type="project" value="InterPro"/>
</dbReference>
<dbReference type="InterPro" id="IPR005303">
    <property type="entry name" value="MOCOS_middle"/>
</dbReference>
<protein>
    <recommendedName>
        <fullName evidence="1">MOSC domain-containing protein</fullName>
    </recommendedName>
</protein>
<dbReference type="Gene3D" id="2.40.33.20">
    <property type="entry name" value="PK beta-barrel domain-like"/>
    <property type="match status" value="1"/>
</dbReference>
<dbReference type="SUPFAM" id="SSF50800">
    <property type="entry name" value="PK beta-barrel domain-like"/>
    <property type="match status" value="1"/>
</dbReference>
<proteinExistence type="predicted"/>
<dbReference type="Pfam" id="PF03476">
    <property type="entry name" value="MOSC_N"/>
    <property type="match status" value="1"/>
</dbReference>
<dbReference type="InterPro" id="IPR005302">
    <property type="entry name" value="MoCF_Sase_C"/>
</dbReference>
<evidence type="ECO:0000313" key="3">
    <source>
        <dbReference type="Proteomes" id="UP000569329"/>
    </source>
</evidence>
<dbReference type="InterPro" id="IPR011037">
    <property type="entry name" value="Pyrv_Knase-like_insert_dom_sf"/>
</dbReference>
<accession>A0A839DZ08</accession>
<dbReference type="GO" id="GO:0030151">
    <property type="term" value="F:molybdenum ion binding"/>
    <property type="evidence" value="ECO:0007669"/>
    <property type="project" value="InterPro"/>
</dbReference>
<dbReference type="EMBL" id="JACGWZ010000002">
    <property type="protein sequence ID" value="MBA8824451.1"/>
    <property type="molecule type" value="Genomic_DNA"/>
</dbReference>
<dbReference type="GO" id="GO:0003824">
    <property type="term" value="F:catalytic activity"/>
    <property type="evidence" value="ECO:0007669"/>
    <property type="project" value="InterPro"/>
</dbReference>
<evidence type="ECO:0000259" key="1">
    <source>
        <dbReference type="PROSITE" id="PS51340"/>
    </source>
</evidence>
<comment type="caution">
    <text evidence="2">The sequence shown here is derived from an EMBL/GenBank/DDBJ whole genome shotgun (WGS) entry which is preliminary data.</text>
</comment>
<evidence type="ECO:0000313" key="2">
    <source>
        <dbReference type="EMBL" id="MBA8824451.1"/>
    </source>
</evidence>
<dbReference type="Proteomes" id="UP000569329">
    <property type="component" value="Unassembled WGS sequence"/>
</dbReference>
<name>A0A839DZ08_9PSEU</name>
<reference evidence="2 3" key="1">
    <citation type="submission" date="2020-07" db="EMBL/GenBank/DDBJ databases">
        <title>Sequencing the genomes of 1000 actinobacteria strains.</title>
        <authorList>
            <person name="Klenk H.-P."/>
        </authorList>
    </citation>
    <scope>NUCLEOTIDE SEQUENCE [LARGE SCALE GENOMIC DNA]</scope>
    <source>
        <strain evidence="2 3">DSM 45975</strain>
    </source>
</reference>
<keyword evidence="3" id="KW-1185">Reference proteome</keyword>
<dbReference type="SUPFAM" id="SSF141673">
    <property type="entry name" value="MOSC N-terminal domain-like"/>
    <property type="match status" value="1"/>
</dbReference>
<organism evidence="2 3">
    <name type="scientific">Halosaccharopolyspora lacisalsi</name>
    <dbReference type="NCBI Taxonomy" id="1000566"/>
    <lineage>
        <taxon>Bacteria</taxon>
        <taxon>Bacillati</taxon>
        <taxon>Actinomycetota</taxon>
        <taxon>Actinomycetes</taxon>
        <taxon>Pseudonocardiales</taxon>
        <taxon>Pseudonocardiaceae</taxon>
        <taxon>Halosaccharopolyspora</taxon>
    </lineage>
</organism>
<dbReference type="AlphaFoldDB" id="A0A839DZ08"/>
<sequence length="245" mass="26376">MAPVKALATVPRQRVRLEEQGVAEDRRLFLAHADDSVATLRHHPELTRVVPDLDLPERKLRVTLPDGTTATSSLDSTGRRLESRIFGKDRSGHVLDGPVADALSHHVGRSLRVVLAEGGGIGWDEGPVSLLGTASVADVLPPEVPGVGRFRMLVELGDTEPYEEDTWVGRRVRLGGALVRVTHSLKRCVVMNHSPVSGARDRNVLRGLVARRGRDLMCLGVIAEVVRPGDVALGDPVEVTSGGSE</sequence>